<feature type="transmembrane region" description="Helical" evidence="1">
    <location>
        <begin position="36"/>
        <end position="60"/>
    </location>
</feature>
<feature type="transmembrane region" description="Helical" evidence="1">
    <location>
        <begin position="433"/>
        <end position="461"/>
    </location>
</feature>
<keyword evidence="1" id="KW-1133">Transmembrane helix</keyword>
<feature type="transmembrane region" description="Helical" evidence="1">
    <location>
        <begin position="255"/>
        <end position="273"/>
    </location>
</feature>
<name>A0ABW1UK84_9LACO</name>
<feature type="transmembrane region" description="Helical" evidence="1">
    <location>
        <begin position="136"/>
        <end position="162"/>
    </location>
</feature>
<dbReference type="EMBL" id="JBHSSM010000005">
    <property type="protein sequence ID" value="MFC6314342.1"/>
    <property type="molecule type" value="Genomic_DNA"/>
</dbReference>
<evidence type="ECO:0000256" key="1">
    <source>
        <dbReference type="SAM" id="Phobius"/>
    </source>
</evidence>
<dbReference type="GO" id="GO:0016874">
    <property type="term" value="F:ligase activity"/>
    <property type="evidence" value="ECO:0007669"/>
    <property type="project" value="UniProtKB-KW"/>
</dbReference>
<keyword evidence="1" id="KW-0472">Membrane</keyword>
<feature type="transmembrane region" description="Helical" evidence="1">
    <location>
        <begin position="67"/>
        <end position="87"/>
    </location>
</feature>
<feature type="transmembrane region" description="Helical" evidence="1">
    <location>
        <begin position="468"/>
        <end position="488"/>
    </location>
</feature>
<sequence length="525" mass="59759">MDSKFKTYLKKSILLFVILQPFLDIFWLYQPPIADFLGMSPATIIRLLFIAAIGILYLIASSNKKTNLFLAGYGVLLIVYFVFHQMNASKFTSYSPTNFSYSTMGELFYLVRMVIPIFLIIVTEQTTFSNPQIERVVDWLVGLVAGSIVVTNLLVISLGSYLHQWGKGNLIQQYAHQRITGNIFMWFVPNQSAGTYYGLASKGFFNHANTTGVVLAMLTPLICYYLVKKLNAKNIILVTIQILACFEIGTKVAAYGALATVFIYLGLYLFFALAKHELSFNWKVLMVLGIFLVGSLGLRQFAPGVNRQFSEEEVVEQRKEQKKEKKINWKKELKRLETASKKEKVAFITKHKDSLAVTSDFVFKYYPVKNDPDFWLDVFSWPISQQMNYRLLHKSIWAHVSAINNNPKDKWLGFGYTRLSNLGLIETDFVSHFYSLGILGMLLLVVPYVGCLLYAIIYMLFHFKRTVTLFNTSLVLSIALCLGASLVSGYVMDYLTATIILSFLVGLLFNRIKRPKPKVINYATN</sequence>
<accession>A0ABW1UK84</accession>
<reference evidence="3" key="1">
    <citation type="journal article" date="2019" name="Int. J. Syst. Evol. Microbiol.">
        <title>The Global Catalogue of Microorganisms (GCM) 10K type strain sequencing project: providing services to taxonomists for standard genome sequencing and annotation.</title>
        <authorList>
            <consortium name="The Broad Institute Genomics Platform"/>
            <consortium name="The Broad Institute Genome Sequencing Center for Infectious Disease"/>
            <person name="Wu L."/>
            <person name="Ma J."/>
        </authorList>
    </citation>
    <scope>NUCLEOTIDE SEQUENCE [LARGE SCALE GENOMIC DNA]</scope>
    <source>
        <strain evidence="3">CCM 8897</strain>
    </source>
</reference>
<dbReference type="Proteomes" id="UP001596310">
    <property type="component" value="Unassembled WGS sequence"/>
</dbReference>
<keyword evidence="1" id="KW-0812">Transmembrane</keyword>
<feature type="transmembrane region" description="Helical" evidence="1">
    <location>
        <begin position="204"/>
        <end position="227"/>
    </location>
</feature>
<keyword evidence="3" id="KW-1185">Reference proteome</keyword>
<comment type="caution">
    <text evidence="2">The sequence shown here is derived from an EMBL/GenBank/DDBJ whole genome shotgun (WGS) entry which is preliminary data.</text>
</comment>
<proteinExistence type="predicted"/>
<feature type="transmembrane region" description="Helical" evidence="1">
    <location>
        <begin position="107"/>
        <end position="124"/>
    </location>
</feature>
<dbReference type="Pfam" id="PF13425">
    <property type="entry name" value="O-antigen_lig"/>
    <property type="match status" value="1"/>
</dbReference>
<feature type="transmembrane region" description="Helical" evidence="1">
    <location>
        <begin position="12"/>
        <end position="30"/>
    </location>
</feature>
<dbReference type="InterPro" id="IPR049504">
    <property type="entry name" value="O-antigen_lig"/>
</dbReference>
<evidence type="ECO:0000313" key="2">
    <source>
        <dbReference type="EMBL" id="MFC6314342.1"/>
    </source>
</evidence>
<dbReference type="RefSeq" id="WP_164511068.1">
    <property type="nucleotide sequence ID" value="NZ_JBHSSM010000005.1"/>
</dbReference>
<gene>
    <name evidence="2" type="ORF">ACFQHW_01990</name>
</gene>
<protein>
    <submittedName>
        <fullName evidence="2">O-antigen ligase family protein</fullName>
    </submittedName>
</protein>
<keyword evidence="2" id="KW-0436">Ligase</keyword>
<organism evidence="2 3">
    <name type="scientific">Lapidilactobacillus achengensis</name>
    <dbReference type="NCBI Taxonomy" id="2486000"/>
    <lineage>
        <taxon>Bacteria</taxon>
        <taxon>Bacillati</taxon>
        <taxon>Bacillota</taxon>
        <taxon>Bacilli</taxon>
        <taxon>Lactobacillales</taxon>
        <taxon>Lactobacillaceae</taxon>
        <taxon>Lapidilactobacillus</taxon>
    </lineage>
</organism>
<evidence type="ECO:0000313" key="3">
    <source>
        <dbReference type="Proteomes" id="UP001596310"/>
    </source>
</evidence>
<feature type="transmembrane region" description="Helical" evidence="1">
    <location>
        <begin position="494"/>
        <end position="512"/>
    </location>
</feature>